<organism evidence="1 2">
    <name type="scientific">Ureibacillus acetophenoni</name>
    <dbReference type="NCBI Taxonomy" id="614649"/>
    <lineage>
        <taxon>Bacteria</taxon>
        <taxon>Bacillati</taxon>
        <taxon>Bacillota</taxon>
        <taxon>Bacilli</taxon>
        <taxon>Bacillales</taxon>
        <taxon>Caryophanaceae</taxon>
        <taxon>Ureibacillus</taxon>
    </lineage>
</organism>
<dbReference type="OrthoDB" id="292011at186817"/>
<gene>
    <name evidence="1" type="ORF">SAMN05877842_11759</name>
</gene>
<evidence type="ECO:0000313" key="1">
    <source>
        <dbReference type="EMBL" id="SOC43823.1"/>
    </source>
</evidence>
<evidence type="ECO:0000313" key="2">
    <source>
        <dbReference type="Proteomes" id="UP000219252"/>
    </source>
</evidence>
<keyword evidence="2" id="KW-1185">Reference proteome</keyword>
<reference evidence="2" key="1">
    <citation type="submission" date="2017-08" db="EMBL/GenBank/DDBJ databases">
        <authorList>
            <person name="Varghese N."/>
            <person name="Submissions S."/>
        </authorList>
    </citation>
    <scope>NUCLEOTIDE SEQUENCE [LARGE SCALE GENOMIC DNA]</scope>
    <source>
        <strain evidence="2">JC23</strain>
    </source>
</reference>
<dbReference type="EMBL" id="OBQC01000017">
    <property type="protein sequence ID" value="SOC43823.1"/>
    <property type="molecule type" value="Genomic_DNA"/>
</dbReference>
<sequence>MKKHLDFQYYDGLTLPTVRYQYPENGINPFDLNNEGAFFIIASGESLLSSDVEFFKEPYKNSLVVKNIPMGYKNVSVFYRVLVVRDGIVYREFSEDYEKVLKINPHFEKESLSKGSNTGRYFIIQSSESAYIEGINTDYTVARKRTIELSKDNPNNAFIVARELINVYWH</sequence>
<dbReference type="RefSeq" id="WP_097150897.1">
    <property type="nucleotide sequence ID" value="NZ_OBQC01000017.1"/>
</dbReference>
<name>A0A285UPZ7_9BACL</name>
<proteinExistence type="predicted"/>
<accession>A0A285UPZ7</accession>
<protein>
    <submittedName>
        <fullName evidence="1">Uncharacterized protein</fullName>
    </submittedName>
</protein>
<dbReference type="Proteomes" id="UP000219252">
    <property type="component" value="Unassembled WGS sequence"/>
</dbReference>
<dbReference type="AlphaFoldDB" id="A0A285UPZ7"/>